<feature type="transmembrane region" description="Helical" evidence="1">
    <location>
        <begin position="46"/>
        <end position="66"/>
    </location>
</feature>
<gene>
    <name evidence="2" type="ORF">PVAP13_6NG226706</name>
</gene>
<dbReference type="Proteomes" id="UP000823388">
    <property type="component" value="Chromosome 6N"/>
</dbReference>
<accession>A0A8T0QZ38</accession>
<dbReference type="EMBL" id="CM029048">
    <property type="protein sequence ID" value="KAG2578316.1"/>
    <property type="molecule type" value="Genomic_DNA"/>
</dbReference>
<keyword evidence="1" id="KW-0472">Membrane</keyword>
<dbReference type="AlphaFoldDB" id="A0A8T0QZ38"/>
<evidence type="ECO:0000256" key="1">
    <source>
        <dbReference type="SAM" id="Phobius"/>
    </source>
</evidence>
<organism evidence="2 3">
    <name type="scientific">Panicum virgatum</name>
    <name type="common">Blackwell switchgrass</name>
    <dbReference type="NCBI Taxonomy" id="38727"/>
    <lineage>
        <taxon>Eukaryota</taxon>
        <taxon>Viridiplantae</taxon>
        <taxon>Streptophyta</taxon>
        <taxon>Embryophyta</taxon>
        <taxon>Tracheophyta</taxon>
        <taxon>Spermatophyta</taxon>
        <taxon>Magnoliopsida</taxon>
        <taxon>Liliopsida</taxon>
        <taxon>Poales</taxon>
        <taxon>Poaceae</taxon>
        <taxon>PACMAD clade</taxon>
        <taxon>Panicoideae</taxon>
        <taxon>Panicodae</taxon>
        <taxon>Paniceae</taxon>
        <taxon>Panicinae</taxon>
        <taxon>Panicum</taxon>
        <taxon>Panicum sect. Hiantes</taxon>
    </lineage>
</organism>
<sequence>MQALRESSARRQFVPMVRISIFRCAGPFQSGSHGMRRRYKPRSGGTLTYIIIRQVIMSSLCIPYAAATMQLF</sequence>
<name>A0A8T0QZ38_PANVG</name>
<keyword evidence="1" id="KW-0812">Transmembrane</keyword>
<keyword evidence="3" id="KW-1185">Reference proteome</keyword>
<reference evidence="2" key="1">
    <citation type="submission" date="2020-05" db="EMBL/GenBank/DDBJ databases">
        <title>WGS assembly of Panicum virgatum.</title>
        <authorList>
            <person name="Lovell J.T."/>
            <person name="Jenkins J."/>
            <person name="Shu S."/>
            <person name="Juenger T.E."/>
            <person name="Schmutz J."/>
        </authorList>
    </citation>
    <scope>NUCLEOTIDE SEQUENCE</scope>
    <source>
        <strain evidence="2">AP13</strain>
    </source>
</reference>
<evidence type="ECO:0000313" key="2">
    <source>
        <dbReference type="EMBL" id="KAG2578316.1"/>
    </source>
</evidence>
<protein>
    <submittedName>
        <fullName evidence="2">Uncharacterized protein</fullName>
    </submittedName>
</protein>
<keyword evidence="1" id="KW-1133">Transmembrane helix</keyword>
<comment type="caution">
    <text evidence="2">The sequence shown here is derived from an EMBL/GenBank/DDBJ whole genome shotgun (WGS) entry which is preliminary data.</text>
</comment>
<proteinExistence type="predicted"/>
<evidence type="ECO:0000313" key="3">
    <source>
        <dbReference type="Proteomes" id="UP000823388"/>
    </source>
</evidence>